<dbReference type="AlphaFoldDB" id="A0A8D9EL89"/>
<dbReference type="EMBL" id="HBUF01547840">
    <property type="protein sequence ID" value="CAG6757766.1"/>
    <property type="molecule type" value="Transcribed_RNA"/>
</dbReference>
<evidence type="ECO:0000313" key="1">
    <source>
        <dbReference type="EMBL" id="CAG6757766.1"/>
    </source>
</evidence>
<sequence>MFLILRMMVNFVMNDSFYELKSVRNHEWDYFSPIIRVPTCLKRAQFWNDQYLVTSSCGSVVCLCKSRFCLSIYFTFKCVGSNLSRRLNWSLIAMFVSIYFKL</sequence>
<name>A0A8D9EL89_9HEMI</name>
<proteinExistence type="predicted"/>
<reference evidence="1" key="1">
    <citation type="submission" date="2021-05" db="EMBL/GenBank/DDBJ databases">
        <authorList>
            <person name="Alioto T."/>
            <person name="Alioto T."/>
            <person name="Gomez Garrido J."/>
        </authorList>
    </citation>
    <scope>NUCLEOTIDE SEQUENCE</scope>
</reference>
<accession>A0A8D9EL89</accession>
<organism evidence="1">
    <name type="scientific">Cacopsylla melanoneura</name>
    <dbReference type="NCBI Taxonomy" id="428564"/>
    <lineage>
        <taxon>Eukaryota</taxon>
        <taxon>Metazoa</taxon>
        <taxon>Ecdysozoa</taxon>
        <taxon>Arthropoda</taxon>
        <taxon>Hexapoda</taxon>
        <taxon>Insecta</taxon>
        <taxon>Pterygota</taxon>
        <taxon>Neoptera</taxon>
        <taxon>Paraneoptera</taxon>
        <taxon>Hemiptera</taxon>
        <taxon>Sternorrhyncha</taxon>
        <taxon>Psylloidea</taxon>
        <taxon>Psyllidae</taxon>
        <taxon>Psyllinae</taxon>
        <taxon>Cacopsylla</taxon>
    </lineage>
</organism>
<protein>
    <submittedName>
        <fullName evidence="1">Uncharacterized protein</fullName>
    </submittedName>
</protein>